<dbReference type="EMBL" id="AGEI01000005">
    <property type="protein sequence ID" value="EHR35879.1"/>
    <property type="molecule type" value="Genomic_DNA"/>
</dbReference>
<dbReference type="PANTHER" id="PTHR43678:SF1">
    <property type="entry name" value="BETA-N-ACETYLHEXOSAMINIDASE"/>
    <property type="match status" value="1"/>
</dbReference>
<sequence>MKKGKLLSWLLIFSFIIGFLPIMRVDAATNPFESDKLRIMSLDAGRKYFSPENIKKIIDKLSAKNFTHLHLLLGNDGMRFILDDMSVSTSNKKYDSEEIKKGIKLGNQNYANRHNLVEDADSVITQKEMDEIFEYAKSKNISIIPAINSPGHMDAILDAAESVGISDAHYVRKDWLGEKKSITTLNILNDEMVEFSKALIKKYVDYFNEKGIEIFNIGFDEFANDAFQVPGWDKIIANGQYQKVADYANELAKYISSKNIRPMAFNDGIYYNDNTSYTFDKNIIIAYWTKGWGGFYVGKSTTHIAQGHDVLNVNDSWYYVLGRENDGGYNRQNALNKMKEASFKYDKNVGIQVPTIGSMISFWCDNPEKPYEEAKLDEWINTFVENNKDVFEDKDNTPIAKDKSKLSELLSNYKVKLEDKSYKVPSDVAKENERKYNISKEIFDNEKATEFQVEKAVEEMTAVLEEIEKYKQEEIVDPIYPEKPIEAFTNPILNAGSIYKQPKEGFELYQSSQYPATNLFDKKDDTFVWFDTSKGGQEIGDKVGVDLGQVYKLGKFRAVMGGSSSGDHWTKYQVKYSVDGKIWKSQGPIFEQTEAKKTISFIFNNVNARYVVLENREPMSNWLQVSDFVVETSEAGASEETLNKLSEKIKEAESIDLSDKTEGTKSNLINTIEEAKNIDKDANEEVVKAMISRLDNAIKSLRKIGEKVQVDIFPKVKEIKTNGETINLGNSVNVVKSEDFDTTAYNLLVKVLNDKHVKINEKENKEDYTFYLLEDNSLDGVNDSFKGLQLQDLKDKKNNAYELHSLDDKTVIHSKDDKGSFYAVKTLEQILSGNDIVKADIVDYPSMEHRGTIEGFYSYKKGDWSVEERISQMKFYGDNKLNTYIYAPKHDPYHRDNWRTLYPKAELDKLVQVANEAKLNKVDFVYGIAPGKSINAGLESDIDTLIAKLTQLYDAGIRHFAVFFDDINSNDGKAHATILNKVNERFINKKEGVGKLITVPKQYNTFDMTKNESSIKYMDDFINTLSKDIFVMWTGNVVVADGISNEDAKWINGKFGDMTAVWHNYPVTDYQIEKLALGPIVDMGDEIHKYINYFTLNPMEYAELSKISIGTGADFMWNNEQYNPDRAWKKVSENLFGDLAQDMLVFANHSTRMNGSIGSSGRKEAPELNELIDKYWESYGTKEFDTLSATLKVEFEKIIKSCDALLNNLEPKYLRYAQDNIEKLKLLAQQSINSLELHKKVINKEDASDLRETIANSGYASGKEISETTLVKFIKDILSFTPNPKADFALSKNLAKVNETITITNLSSRVSKEFEWSIKGAEIVSNNGKEVTIKYPKEGIYDIKLIAKNELGEDVKLIENAVTVSDTISQSKFDNIALNKNTKISSRCAFSEDGKYAVDGSLKTKWCGANYVGNEYIIVDLANESLIKGFKLHHAHAGGETPGMNTSAYEIYLSNDGSEYTKVIEVKNNESDVTEHSIPLQKAKYAKLVVTRPNQADNDRASRIYEFEVFGTSENPDLPQKFDSEVDKTNLQFTILEAKKYEQLKDEYDENSFNNLLKALQDAQKALDTNEIDQMKIDEQTNSLLEAIKQLKKAEQKPEDPEEPKDPEDPEEPIEDPKDPEEPIEEPENRHGWEQQNGKWIYFDHGKQAISEWKWIKNAWKFFNSKGESMAQFYHENGMIWLSLEGPNTRYKKGWWTNPENGYTYFFRLSSGTMVKGKQFISGNWRFFRKSGTLATGWQKLPLGWMYFRTGTGTQAYGWQWIDGV</sequence>
<dbReference type="CDD" id="cd06564">
    <property type="entry name" value="GH20_DspB_LnbB-like"/>
    <property type="match status" value="1"/>
</dbReference>
<dbReference type="OrthoDB" id="9760892at2"/>
<dbReference type="InterPro" id="IPR017853">
    <property type="entry name" value="GH"/>
</dbReference>
<feature type="region of interest" description="Disordered" evidence="6">
    <location>
        <begin position="1591"/>
        <end position="1631"/>
    </location>
</feature>
<reference evidence="9 10" key="1">
    <citation type="submission" date="2012-01" db="EMBL/GenBank/DDBJ databases">
        <title>The Genome Sequence of Helcococcus kunzii ATCC 51366.</title>
        <authorList>
            <consortium name="The Broad Institute Genome Sequencing Platform"/>
            <person name="Earl A."/>
            <person name="Ward D."/>
            <person name="Feldgarden M."/>
            <person name="Gevers D."/>
            <person name="Huys G."/>
            <person name="Young S.K."/>
            <person name="Zeng Q."/>
            <person name="Gargeya S."/>
            <person name="Fitzgerald M."/>
            <person name="Haas B."/>
            <person name="Abouelleil A."/>
            <person name="Alvarado L."/>
            <person name="Arachchi H.M."/>
            <person name="Berlin A."/>
            <person name="Chapman S.B."/>
            <person name="Gearin G."/>
            <person name="Goldberg J."/>
            <person name="Griggs A."/>
            <person name="Gujja S."/>
            <person name="Hansen M."/>
            <person name="Heiman D."/>
            <person name="Howarth C."/>
            <person name="Larimer J."/>
            <person name="Lui A."/>
            <person name="MacDonald P.J.P."/>
            <person name="McCowen C."/>
            <person name="Montmayeur A."/>
            <person name="Murphy C."/>
            <person name="Neiman D."/>
            <person name="Pearson M."/>
            <person name="Priest M."/>
            <person name="Roberts A."/>
            <person name="Saif S."/>
            <person name="Shea T."/>
            <person name="Sisk P."/>
            <person name="Stolte C."/>
            <person name="Sykes S."/>
            <person name="Wortman J."/>
            <person name="Nusbaum C."/>
            <person name="Birren B."/>
        </authorList>
    </citation>
    <scope>NUCLEOTIDE SEQUENCE [LARGE SCALE GENOMIC DNA]</scope>
    <source>
        <strain evidence="9 10">ATCC 51366</strain>
    </source>
</reference>
<dbReference type="Gene3D" id="1.20.58.460">
    <property type="entry name" value="Hyaluronidase post-catalytic domain-like"/>
    <property type="match status" value="1"/>
</dbReference>
<dbReference type="eggNOG" id="COG3525">
    <property type="taxonomic scope" value="Bacteria"/>
</dbReference>
<evidence type="ECO:0000313" key="10">
    <source>
        <dbReference type="Proteomes" id="UP000004191"/>
    </source>
</evidence>
<dbReference type="Gene3D" id="3.20.20.80">
    <property type="entry name" value="Glycosidases"/>
    <property type="match status" value="2"/>
</dbReference>
<dbReference type="InterPro" id="IPR008979">
    <property type="entry name" value="Galactose-bd-like_sf"/>
</dbReference>
<dbReference type="Gene3D" id="1.20.1270.90">
    <property type="entry name" value="AF1782-like"/>
    <property type="match status" value="1"/>
</dbReference>
<dbReference type="GeneID" id="96999789"/>
<evidence type="ECO:0000313" key="9">
    <source>
        <dbReference type="EMBL" id="EHR35879.1"/>
    </source>
</evidence>
<comment type="caution">
    <text evidence="9">The sequence shown here is derived from an EMBL/GenBank/DDBJ whole genome shotgun (WGS) entry which is preliminary data.</text>
</comment>
<dbReference type="InterPro" id="IPR000421">
    <property type="entry name" value="FA58C"/>
</dbReference>
<dbReference type="Pfam" id="PF00728">
    <property type="entry name" value="Glyco_hydro_20"/>
    <property type="match status" value="1"/>
</dbReference>
<dbReference type="Gene3D" id="2.10.270.10">
    <property type="entry name" value="Cholin Binding"/>
    <property type="match status" value="2"/>
</dbReference>
<dbReference type="Proteomes" id="UP000004191">
    <property type="component" value="Unassembled WGS sequence"/>
</dbReference>
<dbReference type="STRING" id="883114.HMPREF9709_00195"/>
<dbReference type="SMART" id="SM00089">
    <property type="entry name" value="PKD"/>
    <property type="match status" value="1"/>
</dbReference>
<feature type="active site" description="Proton donor" evidence="4">
    <location>
        <position position="966"/>
    </location>
</feature>
<keyword evidence="10" id="KW-1185">Reference proteome</keyword>
<feature type="compositionally biased region" description="Acidic residues" evidence="6">
    <location>
        <begin position="1600"/>
        <end position="1614"/>
    </location>
</feature>
<feature type="non-terminal residue" evidence="9">
    <location>
        <position position="1765"/>
    </location>
</feature>
<feature type="coiled-coil region" evidence="5">
    <location>
        <begin position="635"/>
        <end position="685"/>
    </location>
</feature>
<dbReference type="SUPFAM" id="SSF69360">
    <property type="entry name" value="Cell wall binding repeat"/>
    <property type="match status" value="1"/>
</dbReference>
<evidence type="ECO:0000256" key="2">
    <source>
        <dbReference type="ARBA" id="ARBA00022801"/>
    </source>
</evidence>
<keyword evidence="2 4" id="KW-0378">Hydrolase</keyword>
<accession>H3NLI4</accession>
<dbReference type="InterPro" id="IPR015882">
    <property type="entry name" value="HEX_bac_N"/>
</dbReference>
<evidence type="ECO:0000256" key="3">
    <source>
        <dbReference type="ARBA" id="ARBA00023295"/>
    </source>
</evidence>
<dbReference type="CDD" id="cd00146">
    <property type="entry name" value="PKD"/>
    <property type="match status" value="1"/>
</dbReference>
<evidence type="ECO:0000259" key="8">
    <source>
        <dbReference type="PROSITE" id="PS52009"/>
    </source>
</evidence>
<dbReference type="InterPro" id="IPR029018">
    <property type="entry name" value="Hex-like_dom2"/>
</dbReference>
<feature type="domain" description="GH84" evidence="8">
    <location>
        <begin position="848"/>
        <end position="1120"/>
    </location>
</feature>
<dbReference type="GO" id="GO:0004563">
    <property type="term" value="F:beta-N-acetylhexosaminidase activity"/>
    <property type="evidence" value="ECO:0007669"/>
    <property type="project" value="UniProtKB-ARBA"/>
</dbReference>
<dbReference type="Pfam" id="PF02838">
    <property type="entry name" value="Glyco_hydro_20b"/>
    <property type="match status" value="1"/>
</dbReference>
<keyword evidence="3 4" id="KW-0326">Glycosidase</keyword>
<dbReference type="Gene3D" id="3.30.379.10">
    <property type="entry name" value="Chitobiase/beta-hexosaminidase domain 2-like"/>
    <property type="match status" value="1"/>
</dbReference>
<evidence type="ECO:0000256" key="6">
    <source>
        <dbReference type="SAM" id="MobiDB-lite"/>
    </source>
</evidence>
<dbReference type="HOGENOM" id="CLU_239024_0_0_9"/>
<dbReference type="eggNOG" id="COG3291">
    <property type="taxonomic scope" value="Bacteria"/>
</dbReference>
<dbReference type="Pfam" id="PF07555">
    <property type="entry name" value="NAGidase"/>
    <property type="match status" value="1"/>
</dbReference>
<comment type="similarity">
    <text evidence="1">Belongs to the glycosyl hydrolase 20 family.</text>
</comment>
<dbReference type="InterPro" id="IPR052764">
    <property type="entry name" value="GH20_Enzymes"/>
</dbReference>
<dbReference type="InterPro" id="IPR035986">
    <property type="entry name" value="PKD_dom_sf"/>
</dbReference>
<dbReference type="eggNOG" id="COG5263">
    <property type="taxonomic scope" value="Bacteria"/>
</dbReference>
<evidence type="ECO:0000256" key="1">
    <source>
        <dbReference type="ARBA" id="ARBA00006285"/>
    </source>
</evidence>
<evidence type="ECO:0000256" key="4">
    <source>
        <dbReference type="PROSITE-ProRule" id="PRU01353"/>
    </source>
</evidence>
<feature type="domain" description="F5/8 type C" evidence="7">
    <location>
        <begin position="489"/>
        <end position="635"/>
    </location>
</feature>
<dbReference type="Gene3D" id="2.60.40.10">
    <property type="entry name" value="Immunoglobulins"/>
    <property type="match status" value="1"/>
</dbReference>
<protein>
    <submittedName>
        <fullName evidence="9">Uncharacterized protein</fullName>
    </submittedName>
</protein>
<dbReference type="Pfam" id="PF21774">
    <property type="entry name" value="NagJ_C"/>
    <property type="match status" value="1"/>
</dbReference>
<dbReference type="Gene3D" id="2.60.120.260">
    <property type="entry name" value="Galactose-binding domain-like"/>
    <property type="match status" value="2"/>
</dbReference>
<proteinExistence type="inferred from homology"/>
<dbReference type="InterPro" id="IPR015883">
    <property type="entry name" value="Glyco_hydro_20_cat"/>
</dbReference>
<dbReference type="PROSITE" id="PS50022">
    <property type="entry name" value="FA58C_3"/>
    <property type="match status" value="2"/>
</dbReference>
<dbReference type="SUPFAM" id="SSF55545">
    <property type="entry name" value="beta-N-acetylhexosaminidase-like domain"/>
    <property type="match status" value="1"/>
</dbReference>
<dbReference type="InterPro" id="IPR011496">
    <property type="entry name" value="O-GlcNAcase_cat"/>
</dbReference>
<dbReference type="InterPro" id="IPR022409">
    <property type="entry name" value="PKD/Chitinase_dom"/>
</dbReference>
<feature type="compositionally biased region" description="Basic and acidic residues" evidence="6">
    <location>
        <begin position="1615"/>
        <end position="1631"/>
    </location>
</feature>
<dbReference type="SUPFAM" id="SSF51445">
    <property type="entry name" value="(Trans)glycosidases"/>
    <property type="match status" value="2"/>
</dbReference>
<name>H3NLI4_9FIRM</name>
<evidence type="ECO:0000259" key="7">
    <source>
        <dbReference type="PROSITE" id="PS50022"/>
    </source>
</evidence>
<dbReference type="RefSeq" id="WP_005397075.1">
    <property type="nucleotide sequence ID" value="NZ_JH601088.1"/>
</dbReference>
<comment type="similarity">
    <text evidence="4">Belongs to the glycosyl hydrolase 84 family.</text>
</comment>
<dbReference type="PANTHER" id="PTHR43678">
    <property type="entry name" value="PUTATIVE (AFU_ORTHOLOGUE AFUA_2G00640)-RELATED"/>
    <property type="match status" value="1"/>
</dbReference>
<dbReference type="Pfam" id="PF00754">
    <property type="entry name" value="F5_F8_type_C"/>
    <property type="match status" value="2"/>
</dbReference>
<dbReference type="GO" id="GO:0005975">
    <property type="term" value="P:carbohydrate metabolic process"/>
    <property type="evidence" value="ECO:0007669"/>
    <property type="project" value="InterPro"/>
</dbReference>
<keyword evidence="5" id="KW-0175">Coiled coil</keyword>
<evidence type="ECO:0000256" key="5">
    <source>
        <dbReference type="SAM" id="Coils"/>
    </source>
</evidence>
<feature type="domain" description="F5/8 type C" evidence="7">
    <location>
        <begin position="1361"/>
        <end position="1512"/>
    </location>
</feature>
<dbReference type="InterPro" id="IPR013783">
    <property type="entry name" value="Ig-like_fold"/>
</dbReference>
<dbReference type="InterPro" id="IPR049019">
    <property type="entry name" value="NagJ-like_helical"/>
</dbReference>
<dbReference type="SUPFAM" id="SSF49299">
    <property type="entry name" value="PKD domain"/>
    <property type="match status" value="1"/>
</dbReference>
<dbReference type="SUPFAM" id="SSF49785">
    <property type="entry name" value="Galactose-binding domain-like"/>
    <property type="match status" value="2"/>
</dbReference>
<dbReference type="PROSITE" id="PS52009">
    <property type="entry name" value="GH84"/>
    <property type="match status" value="1"/>
</dbReference>
<dbReference type="SUPFAM" id="SSF140657">
    <property type="entry name" value="Hyaluronidase post-catalytic domain-like"/>
    <property type="match status" value="1"/>
</dbReference>
<gene>
    <name evidence="9" type="ORF">HMPREF9709_00195</name>
</gene>
<organism evidence="9 10">
    <name type="scientific">Helcococcus kunzii ATCC 51366</name>
    <dbReference type="NCBI Taxonomy" id="883114"/>
    <lineage>
        <taxon>Bacteria</taxon>
        <taxon>Bacillati</taxon>
        <taxon>Bacillota</taxon>
        <taxon>Tissierellia</taxon>
        <taxon>Tissierellales</taxon>
        <taxon>Peptoniphilaceae</taxon>
        <taxon>Helcococcus</taxon>
    </lineage>
</organism>